<dbReference type="InterPro" id="IPR036188">
    <property type="entry name" value="FAD/NAD-bd_sf"/>
</dbReference>
<dbReference type="InterPro" id="IPR007867">
    <property type="entry name" value="GMC_OxRtase_C"/>
</dbReference>
<evidence type="ECO:0000313" key="7">
    <source>
        <dbReference type="EMBL" id="KAK7055320.1"/>
    </source>
</evidence>
<dbReference type="SUPFAM" id="SSF51905">
    <property type="entry name" value="FAD/NAD(P)-binding domain"/>
    <property type="match status" value="1"/>
</dbReference>
<evidence type="ECO:0000256" key="4">
    <source>
        <dbReference type="PIRSR" id="PIRSR000137-2"/>
    </source>
</evidence>
<dbReference type="Gene3D" id="3.30.560.10">
    <property type="entry name" value="Glucose Oxidase, domain 3"/>
    <property type="match status" value="1"/>
</dbReference>
<dbReference type="PANTHER" id="PTHR11552">
    <property type="entry name" value="GLUCOSE-METHANOL-CHOLINE GMC OXIDOREDUCTASE"/>
    <property type="match status" value="1"/>
</dbReference>
<comment type="caution">
    <text evidence="7">The sequence shown here is derived from an EMBL/GenBank/DDBJ whole genome shotgun (WGS) entry which is preliminary data.</text>
</comment>
<proteinExistence type="inferred from homology"/>
<keyword evidence="4" id="KW-0285">Flavoprotein</keyword>
<protein>
    <submittedName>
        <fullName evidence="7">FAD/NAD-P-binding domain-containing protein</fullName>
    </submittedName>
</protein>
<dbReference type="GO" id="GO:0050660">
    <property type="term" value="F:flavin adenine dinucleotide binding"/>
    <property type="evidence" value="ECO:0007669"/>
    <property type="project" value="InterPro"/>
</dbReference>
<dbReference type="PANTHER" id="PTHR11552:SF219">
    <property type="entry name" value="GLUCOSE-METHANOL-CHOLINE OXIDOREDUCTASE N-TERMINAL DOMAIN-CONTAINING PROTEIN"/>
    <property type="match status" value="1"/>
</dbReference>
<dbReference type="Pfam" id="PF05199">
    <property type="entry name" value="GMC_oxred_C"/>
    <property type="match status" value="1"/>
</dbReference>
<dbReference type="Pfam" id="PF00732">
    <property type="entry name" value="GMC_oxred_N"/>
    <property type="match status" value="1"/>
</dbReference>
<dbReference type="AlphaFoldDB" id="A0AAW0DUF3"/>
<reference evidence="7 8" key="1">
    <citation type="journal article" date="2024" name="J Genomics">
        <title>Draft genome sequencing and assembly of Favolaschia claudopus CIRM-BRFM 2984 isolated from oak limbs.</title>
        <authorList>
            <person name="Navarro D."/>
            <person name="Drula E."/>
            <person name="Chaduli D."/>
            <person name="Cazenave R."/>
            <person name="Ahrendt S."/>
            <person name="Wang J."/>
            <person name="Lipzen A."/>
            <person name="Daum C."/>
            <person name="Barry K."/>
            <person name="Grigoriev I.V."/>
            <person name="Favel A."/>
            <person name="Rosso M.N."/>
            <person name="Martin F."/>
        </authorList>
    </citation>
    <scope>NUCLEOTIDE SEQUENCE [LARGE SCALE GENOMIC DNA]</scope>
    <source>
        <strain evidence="7 8">CIRM-BRFM 2984</strain>
    </source>
</reference>
<feature type="compositionally biased region" description="Polar residues" evidence="5">
    <location>
        <begin position="390"/>
        <end position="401"/>
    </location>
</feature>
<evidence type="ECO:0000259" key="6">
    <source>
        <dbReference type="PROSITE" id="PS00624"/>
    </source>
</evidence>
<dbReference type="PRINTS" id="PR00420">
    <property type="entry name" value="RNGMNOXGNASE"/>
</dbReference>
<evidence type="ECO:0000256" key="5">
    <source>
        <dbReference type="SAM" id="MobiDB-lite"/>
    </source>
</evidence>
<evidence type="ECO:0000256" key="3">
    <source>
        <dbReference type="PIRSR" id="PIRSR000137-1"/>
    </source>
</evidence>
<keyword evidence="4" id="KW-0274">FAD</keyword>
<dbReference type="InterPro" id="IPR012132">
    <property type="entry name" value="GMC_OxRdtase"/>
</dbReference>
<keyword evidence="8" id="KW-1185">Reference proteome</keyword>
<dbReference type="EMBL" id="JAWWNJ010000005">
    <property type="protein sequence ID" value="KAK7055320.1"/>
    <property type="molecule type" value="Genomic_DNA"/>
</dbReference>
<dbReference type="SUPFAM" id="SSF54373">
    <property type="entry name" value="FAD-linked reductases, C-terminal domain"/>
    <property type="match status" value="1"/>
</dbReference>
<feature type="region of interest" description="Disordered" evidence="5">
    <location>
        <begin position="384"/>
        <end position="405"/>
    </location>
</feature>
<evidence type="ECO:0000256" key="2">
    <source>
        <dbReference type="ARBA" id="ARBA00010790"/>
    </source>
</evidence>
<dbReference type="Gene3D" id="3.50.50.60">
    <property type="entry name" value="FAD/NAD(P)-binding domain"/>
    <property type="match status" value="1"/>
</dbReference>
<dbReference type="InterPro" id="IPR000172">
    <property type="entry name" value="GMC_OxRdtase_N"/>
</dbReference>
<feature type="binding site" evidence="4">
    <location>
        <begin position="564"/>
        <end position="565"/>
    </location>
    <ligand>
        <name>FAD</name>
        <dbReference type="ChEBI" id="CHEBI:57692"/>
    </ligand>
</feature>
<accession>A0AAW0DUF3</accession>
<dbReference type="PROSITE" id="PS00624">
    <property type="entry name" value="GMC_OXRED_2"/>
    <property type="match status" value="1"/>
</dbReference>
<evidence type="ECO:0000313" key="8">
    <source>
        <dbReference type="Proteomes" id="UP001362999"/>
    </source>
</evidence>
<feature type="domain" description="Glucose-methanol-choline oxidoreductase N-terminal" evidence="6">
    <location>
        <begin position="285"/>
        <end position="299"/>
    </location>
</feature>
<dbReference type="GO" id="GO:0016614">
    <property type="term" value="F:oxidoreductase activity, acting on CH-OH group of donors"/>
    <property type="evidence" value="ECO:0007669"/>
    <property type="project" value="InterPro"/>
</dbReference>
<feature type="active site" description="Proton donor" evidence="3">
    <location>
        <position position="518"/>
    </location>
</feature>
<gene>
    <name evidence="7" type="ORF">R3P38DRAFT_1351965</name>
</gene>
<dbReference type="Proteomes" id="UP001362999">
    <property type="component" value="Unassembled WGS sequence"/>
</dbReference>
<feature type="active site" description="Proton acceptor" evidence="3">
    <location>
        <position position="563"/>
    </location>
</feature>
<sequence>MWPFHVPYRQYPVDKLEAEYDFIVAGGGTAGCALARRLSESGKHTVLLIEKGDAADSWLNKTPLTSHHFAAPDKKHSNVFNSAVDPAFGRSFPLICGVGLGGTTRINGAQHTLGCPAEYDAWGQEGRPGWSYNELKPYFTKSENWIGATTKEGWHGSGGPLTVRPFADFFFGCAKVAAQAASDIGFKPIADMHSPLQPYIGWNKMQYILGADGSRQSSFRTYLPKDFVNATRNLHICTNAITARLQFSKHVGGASLRADSVEIQSTDGNLTRVVAAKREIVLACGAFGSPQVLLLSGIGPEEHLKNMGIEIIRQSPGVGANLQDHVFVRTVYNCPLQDSFALVVKQPWLMLRELFKYLFYGTGWFLCTPVEVEIFGKASHIGPDGKPTAASAQDQDPSSPHNRPDFAVMTVPMAEPDTPGIDPSKGLFGQTIGIMKAESRGQVTLRSRNPTDNPVCEMRYLSHPDDWHTLRTAMRVSAQLCRQMQANGYPLEAAMVPSALDDETLDAYIRERVETMTHYASSCRMAPESDEFPGVVDPSLRVHGIPNLRIADASVLPNSPAVHPQALIYAVAEKCADMMLRQYSEL</sequence>
<name>A0AAW0DUF3_9AGAR</name>
<comment type="cofactor">
    <cofactor evidence="1 4">
        <name>FAD</name>
        <dbReference type="ChEBI" id="CHEBI:57692"/>
    </cofactor>
</comment>
<comment type="similarity">
    <text evidence="2">Belongs to the GMC oxidoreductase family.</text>
</comment>
<evidence type="ECO:0000256" key="1">
    <source>
        <dbReference type="ARBA" id="ARBA00001974"/>
    </source>
</evidence>
<organism evidence="7 8">
    <name type="scientific">Favolaschia claudopus</name>
    <dbReference type="NCBI Taxonomy" id="2862362"/>
    <lineage>
        <taxon>Eukaryota</taxon>
        <taxon>Fungi</taxon>
        <taxon>Dikarya</taxon>
        <taxon>Basidiomycota</taxon>
        <taxon>Agaricomycotina</taxon>
        <taxon>Agaricomycetes</taxon>
        <taxon>Agaricomycetidae</taxon>
        <taxon>Agaricales</taxon>
        <taxon>Marasmiineae</taxon>
        <taxon>Mycenaceae</taxon>
        <taxon>Favolaschia</taxon>
    </lineage>
</organism>
<feature type="binding site" evidence="4">
    <location>
        <position position="103"/>
    </location>
    <ligand>
        <name>FAD</name>
        <dbReference type="ChEBI" id="CHEBI:57692"/>
    </ligand>
</feature>
<dbReference type="PIRSF" id="PIRSF000137">
    <property type="entry name" value="Alcohol_oxidase"/>
    <property type="match status" value="1"/>
</dbReference>